<evidence type="ECO:0000256" key="7">
    <source>
        <dbReference type="ARBA" id="ARBA00022833"/>
    </source>
</evidence>
<dbReference type="InterPro" id="IPR051241">
    <property type="entry name" value="DZIP_RILPL"/>
</dbReference>
<evidence type="ECO:0000256" key="9">
    <source>
        <dbReference type="ARBA" id="ARBA00023212"/>
    </source>
</evidence>
<proteinExistence type="inferred from homology"/>
<organism evidence="15 16">
    <name type="scientific">Aedes albopictus</name>
    <name type="common">Asian tiger mosquito</name>
    <name type="synonym">Stegomyia albopicta</name>
    <dbReference type="NCBI Taxonomy" id="7160"/>
    <lineage>
        <taxon>Eukaryota</taxon>
        <taxon>Metazoa</taxon>
        <taxon>Ecdysozoa</taxon>
        <taxon>Arthropoda</taxon>
        <taxon>Hexapoda</taxon>
        <taxon>Insecta</taxon>
        <taxon>Pterygota</taxon>
        <taxon>Neoptera</taxon>
        <taxon>Endopterygota</taxon>
        <taxon>Diptera</taxon>
        <taxon>Nematocera</taxon>
        <taxon>Culicoidea</taxon>
        <taxon>Culicidae</taxon>
        <taxon>Culicinae</taxon>
        <taxon>Aedini</taxon>
        <taxon>Aedes</taxon>
        <taxon>Stegomyia</taxon>
    </lineage>
</organism>
<comment type="subcellular location">
    <subcellularLocation>
        <location evidence="2">Cytoplasm</location>
        <location evidence="2">Cytoskeleton</location>
        <location evidence="2">Cilium basal body</location>
    </subcellularLocation>
    <subcellularLocation>
        <location evidence="1">Cytoplasm</location>
        <location evidence="1">Cytoskeleton</location>
        <location evidence="1">Microtubule organizing center</location>
        <location evidence="1">Centrosome</location>
        <location evidence="1">Centriole</location>
    </subcellularLocation>
</comment>
<dbReference type="InterPro" id="IPR058883">
    <property type="entry name" value="DZIP1_dom"/>
</dbReference>
<evidence type="ECO:0000256" key="10">
    <source>
        <dbReference type="ARBA" id="ARBA00023273"/>
    </source>
</evidence>
<keyword evidence="8 12" id="KW-0175">Coiled coil</keyword>
<evidence type="ECO:0000256" key="5">
    <source>
        <dbReference type="ARBA" id="ARBA00022723"/>
    </source>
</evidence>
<dbReference type="Pfam" id="PF25977">
    <property type="entry name" value="DZIP1"/>
    <property type="match status" value="1"/>
</dbReference>
<evidence type="ECO:0000256" key="3">
    <source>
        <dbReference type="ARBA" id="ARBA00009131"/>
    </source>
</evidence>
<sequence length="859" mass="97664">MAHKWNHNFPKIAREAGFLIKELSVGHCIDWRFIASIDPYAIVADKDYEKLDEFIPHIAEVPIGTVLNNRILDPAIGKYFILAQFSIQYLLFCKQFLDETVVEIRNTAQDVQKENNRLERICRKKNEEIVSLHRKLQRAENAHAQQMVYPCSKCTKNFISLELLNAHMARKHVETSSGTGASTGEHQSSGRKLSETDSNLINTIKLELEVKQLKERLNATEKDLIDQRSREQHRCHVCVDERVRDRTTDRKPKAVECCSVAIQSNLEDVKDVNEKEVQTSVRSKSETPPRLSPIPRFTPSPTRPALPPVVHSPPPRQPSPLPPPRAPPADYISKSELESIVREQNEQFQSWKTAERAKFNSEIEQVRRSLTDAIQELEKRDRMVVANVSAHNRNEEDESIWKQRYRELEQMYESSQRQVRETVETIESAYEEKFRRIEQMVERQREVKQDSKESSGKIAESSLLQIPVPKFDFKASLPPVLSGAKEGHKINGIDVHQENETASDETDQSESDEEIRALEAAKAKLLLRPSVPIPQEEPKQLHVVHKATEKPLISPKKLILNTFKTRLKQLGIDTRTKAISKEDLNAASVVLAERRDISKKKNRGFFITRNQLMTKVDQLAKSRMNEEAPKPRARRKTDEQPIIKKREAPSQPVPKLRSTFQVPERHPVIDILPSKLKLANEDRLSVPKQTDIASNLFKTRSVPEVKLTSDDVITVQAEINPLAESLSRSPIPSIRTSPRPSLTDHDRHLERLLDTPVKRLSSAPSPPDVITVSRPAIDANDSDLSDILEAVPLQPKPIPKKRVLFNLDRDSGAGGMGEKVDSMMNMSKQMGPTLSSTVINVSKADEDSDWNISSFDEEK</sequence>
<feature type="compositionally biased region" description="Basic and acidic residues" evidence="13">
    <location>
        <begin position="622"/>
        <end position="648"/>
    </location>
</feature>
<evidence type="ECO:0000256" key="13">
    <source>
        <dbReference type="SAM" id="MobiDB-lite"/>
    </source>
</evidence>
<feature type="coiled-coil region" evidence="12">
    <location>
        <begin position="94"/>
        <end position="142"/>
    </location>
</feature>
<feature type="coiled-coil region" evidence="12">
    <location>
        <begin position="203"/>
        <end position="230"/>
    </location>
</feature>
<evidence type="ECO:0000256" key="12">
    <source>
        <dbReference type="SAM" id="Coils"/>
    </source>
</evidence>
<keyword evidence="9" id="KW-0206">Cytoskeleton</keyword>
<dbReference type="EnsemblMetazoa" id="AALFPA23_007513.R9992">
    <property type="protein sequence ID" value="AALFPA23_007513.P9992"/>
    <property type="gene ID" value="AALFPA23_007513"/>
</dbReference>
<keyword evidence="7" id="KW-0862">Zinc</keyword>
<evidence type="ECO:0000256" key="4">
    <source>
        <dbReference type="ARBA" id="ARBA00022490"/>
    </source>
</evidence>
<keyword evidence="6 11" id="KW-0863">Zinc-finger</keyword>
<dbReference type="PROSITE" id="PS50157">
    <property type="entry name" value="ZINC_FINGER_C2H2_2"/>
    <property type="match status" value="1"/>
</dbReference>
<evidence type="ECO:0000256" key="11">
    <source>
        <dbReference type="PROSITE-ProRule" id="PRU00042"/>
    </source>
</evidence>
<dbReference type="Proteomes" id="UP000069940">
    <property type="component" value="Unassembled WGS sequence"/>
</dbReference>
<feature type="compositionally biased region" description="Pro residues" evidence="13">
    <location>
        <begin position="290"/>
        <end position="327"/>
    </location>
</feature>
<evidence type="ECO:0000259" key="14">
    <source>
        <dbReference type="PROSITE" id="PS50157"/>
    </source>
</evidence>
<dbReference type="PANTHER" id="PTHR21502:SF3">
    <property type="entry name" value="CILIUM ASSEMBLY PROTEIN DZIP1L"/>
    <property type="match status" value="1"/>
</dbReference>
<evidence type="ECO:0000256" key="6">
    <source>
        <dbReference type="ARBA" id="ARBA00022771"/>
    </source>
</evidence>
<evidence type="ECO:0000313" key="16">
    <source>
        <dbReference type="Proteomes" id="UP000069940"/>
    </source>
</evidence>
<accession>A0ABM1YB46</accession>
<reference evidence="15" key="2">
    <citation type="submission" date="2025-05" db="UniProtKB">
        <authorList>
            <consortium name="EnsemblMetazoa"/>
        </authorList>
    </citation>
    <scope>IDENTIFICATION</scope>
    <source>
        <strain evidence="15">Foshan</strain>
    </source>
</reference>
<name>A0ABM1YB46_AEDAL</name>
<dbReference type="Pfam" id="PF13815">
    <property type="entry name" value="Dzip-like_N"/>
    <property type="match status" value="1"/>
</dbReference>
<feature type="compositionally biased region" description="Basic and acidic residues" evidence="13">
    <location>
        <begin position="271"/>
        <end position="287"/>
    </location>
</feature>
<dbReference type="PANTHER" id="PTHR21502">
    <property type="entry name" value="ZINC FINGER PROTEIN DZIP1"/>
    <property type="match status" value="1"/>
</dbReference>
<dbReference type="PROSITE" id="PS00028">
    <property type="entry name" value="ZINC_FINGER_C2H2_1"/>
    <property type="match status" value="1"/>
</dbReference>
<dbReference type="InterPro" id="IPR013087">
    <property type="entry name" value="Znf_C2H2_type"/>
</dbReference>
<protein>
    <recommendedName>
        <fullName evidence="14">C2H2-type domain-containing protein</fullName>
    </recommendedName>
</protein>
<keyword evidence="4" id="KW-0963">Cytoplasm</keyword>
<dbReference type="InterPro" id="IPR032714">
    <property type="entry name" value="DZIP1_N"/>
</dbReference>
<evidence type="ECO:0000256" key="2">
    <source>
        <dbReference type="ARBA" id="ARBA00004120"/>
    </source>
</evidence>
<comment type="similarity">
    <text evidence="3">Belongs to the DZIP C2H2-type zinc-finger protein family.</text>
</comment>
<keyword evidence="16" id="KW-1185">Reference proteome</keyword>
<feature type="region of interest" description="Disordered" evidence="13">
    <location>
        <begin position="174"/>
        <end position="196"/>
    </location>
</feature>
<dbReference type="GeneID" id="109421675"/>
<keyword evidence="5" id="KW-0479">Metal-binding</keyword>
<feature type="compositionally biased region" description="Polar residues" evidence="13">
    <location>
        <begin position="175"/>
        <end position="196"/>
    </location>
</feature>
<keyword evidence="10" id="KW-0966">Cell projection</keyword>
<evidence type="ECO:0000313" key="15">
    <source>
        <dbReference type="EnsemblMetazoa" id="AALFPA23_007513.P9992"/>
    </source>
</evidence>
<feature type="region of interest" description="Disordered" evidence="13">
    <location>
        <begin position="839"/>
        <end position="859"/>
    </location>
</feature>
<feature type="region of interest" description="Disordered" evidence="13">
    <location>
        <begin position="622"/>
        <end position="654"/>
    </location>
</feature>
<feature type="domain" description="C2H2-type" evidence="14">
    <location>
        <begin position="149"/>
        <end position="177"/>
    </location>
</feature>
<evidence type="ECO:0000256" key="1">
    <source>
        <dbReference type="ARBA" id="ARBA00004114"/>
    </source>
</evidence>
<feature type="compositionally biased region" description="Polar residues" evidence="13">
    <location>
        <begin position="850"/>
        <end position="859"/>
    </location>
</feature>
<dbReference type="RefSeq" id="XP_062712854.1">
    <property type="nucleotide sequence ID" value="XM_062856870.1"/>
</dbReference>
<reference evidence="16" key="1">
    <citation type="journal article" date="2015" name="Proc. Natl. Acad. Sci. U.S.A.">
        <title>Genome sequence of the Asian Tiger mosquito, Aedes albopictus, reveals insights into its biology, genetics, and evolution.</title>
        <authorList>
            <person name="Chen X.G."/>
            <person name="Jiang X."/>
            <person name="Gu J."/>
            <person name="Xu M."/>
            <person name="Wu Y."/>
            <person name="Deng Y."/>
            <person name="Zhang C."/>
            <person name="Bonizzoni M."/>
            <person name="Dermauw W."/>
            <person name="Vontas J."/>
            <person name="Armbruster P."/>
            <person name="Huang X."/>
            <person name="Yang Y."/>
            <person name="Zhang H."/>
            <person name="He W."/>
            <person name="Peng H."/>
            <person name="Liu Y."/>
            <person name="Wu K."/>
            <person name="Chen J."/>
            <person name="Lirakis M."/>
            <person name="Topalis P."/>
            <person name="Van Leeuwen T."/>
            <person name="Hall A.B."/>
            <person name="Jiang X."/>
            <person name="Thorpe C."/>
            <person name="Mueller R.L."/>
            <person name="Sun C."/>
            <person name="Waterhouse R.M."/>
            <person name="Yan G."/>
            <person name="Tu Z.J."/>
            <person name="Fang X."/>
            <person name="James A.A."/>
        </authorList>
    </citation>
    <scope>NUCLEOTIDE SEQUENCE [LARGE SCALE GENOMIC DNA]</scope>
    <source>
        <strain evidence="16">Foshan</strain>
    </source>
</reference>
<feature type="region of interest" description="Disordered" evidence="13">
    <location>
        <begin position="271"/>
        <end position="331"/>
    </location>
</feature>
<evidence type="ECO:0000256" key="8">
    <source>
        <dbReference type="ARBA" id="ARBA00023054"/>
    </source>
</evidence>